<comment type="caution">
    <text evidence="2">The sequence shown here is derived from an EMBL/GenBank/DDBJ whole genome shotgun (WGS) entry which is preliminary data.</text>
</comment>
<feature type="domain" description="DUF6816" evidence="1">
    <location>
        <begin position="84"/>
        <end position="283"/>
    </location>
</feature>
<evidence type="ECO:0000313" key="2">
    <source>
        <dbReference type="EMBL" id="KAK9852367.1"/>
    </source>
</evidence>
<accession>A0AAW1SRY9</accession>
<dbReference type="Proteomes" id="UP001485043">
    <property type="component" value="Unassembled WGS sequence"/>
</dbReference>
<evidence type="ECO:0000259" key="1">
    <source>
        <dbReference type="Pfam" id="PF20670"/>
    </source>
</evidence>
<sequence>MRTTQQAERPCPICGCYQSSWQARTQFQARYEAARRPHQAKSTARRDVLGWGAAALAATLHSQVSSAQASKLPPVFDRAWESIGGGPADLFFPEDFMGLWEVSSTLIKVETPLGPEYIVDPRAIQRALDQDLNKEQRYQAAFRRNKGGKVIIDRAFNTAKLISMYNPDAISGDRISWNPEDPNLLKIFLPGGSNVLARVVRRSEDRKGADRLDTSEFFQQVYETSASPEPRVKASQCFTKYKWRSEASSQGGPSIVATQVVSDYLTAYDGEGLSIRAQNRPEASSYGTQAVGAYVVEPTHTEARYDLGENEPRRGHISHVAEPHAFSTADGHVLNRFQRLARVQGAVVVHGWMWTLHQQGPLTVPEPEGLHEMGAALCWCEECSLSGGSLHEAGHRRLQRRSLGPFIFTALKRYLLEHDYLLSVPVMNAAAVLRPWALALKINLLLREADCPWGATTTLAAAGRAPLDAQPIQWLLDNGCPANRSTVMRLICHADWIDLACKALRNRGTLHRAHAKRVQAFMNQRLAICSCFTFAAKAVALKPSKVVELNKVIELSKVGHHVLPAAHLAGRPA</sequence>
<reference evidence="2 3" key="1">
    <citation type="journal article" date="2024" name="Nat. Commun.">
        <title>Phylogenomics reveals the evolutionary origins of lichenization in chlorophyte algae.</title>
        <authorList>
            <person name="Puginier C."/>
            <person name="Libourel C."/>
            <person name="Otte J."/>
            <person name="Skaloud P."/>
            <person name="Haon M."/>
            <person name="Grisel S."/>
            <person name="Petersen M."/>
            <person name="Berrin J.G."/>
            <person name="Delaux P.M."/>
            <person name="Dal Grande F."/>
            <person name="Keller J."/>
        </authorList>
    </citation>
    <scope>NUCLEOTIDE SEQUENCE [LARGE SCALE GENOMIC DNA]</scope>
    <source>
        <strain evidence="2 3">SAG 2523</strain>
    </source>
</reference>
<gene>
    <name evidence="2" type="ORF">WJX84_010487</name>
</gene>
<proteinExistence type="predicted"/>
<name>A0AAW1SRY9_9CHLO</name>
<dbReference type="AlphaFoldDB" id="A0AAW1SRY9"/>
<dbReference type="InterPro" id="IPR049213">
    <property type="entry name" value="DUF6816"/>
</dbReference>
<organism evidence="2 3">
    <name type="scientific">Apatococcus fuscideae</name>
    <dbReference type="NCBI Taxonomy" id="2026836"/>
    <lineage>
        <taxon>Eukaryota</taxon>
        <taxon>Viridiplantae</taxon>
        <taxon>Chlorophyta</taxon>
        <taxon>core chlorophytes</taxon>
        <taxon>Trebouxiophyceae</taxon>
        <taxon>Chlorellales</taxon>
        <taxon>Chlorellaceae</taxon>
        <taxon>Apatococcus</taxon>
    </lineage>
</organism>
<dbReference type="EMBL" id="JALJOV010001191">
    <property type="protein sequence ID" value="KAK9852367.1"/>
    <property type="molecule type" value="Genomic_DNA"/>
</dbReference>
<dbReference type="Pfam" id="PF20670">
    <property type="entry name" value="DUF6816"/>
    <property type="match status" value="1"/>
</dbReference>
<evidence type="ECO:0000313" key="3">
    <source>
        <dbReference type="Proteomes" id="UP001485043"/>
    </source>
</evidence>
<protein>
    <recommendedName>
        <fullName evidence="1">DUF6816 domain-containing protein</fullName>
    </recommendedName>
</protein>
<keyword evidence="3" id="KW-1185">Reference proteome</keyword>